<keyword evidence="2" id="KW-0813">Transport</keyword>
<evidence type="ECO:0000256" key="4">
    <source>
        <dbReference type="ARBA" id="ARBA00023136"/>
    </source>
</evidence>
<dbReference type="InterPro" id="IPR007210">
    <property type="entry name" value="ABC_Gly_betaine_transp_sub-bd"/>
</dbReference>
<accession>A0A1H0IMH4</accession>
<feature type="region of interest" description="Disordered" evidence="5">
    <location>
        <begin position="28"/>
        <end position="75"/>
    </location>
</feature>
<dbReference type="SUPFAM" id="SSF53850">
    <property type="entry name" value="Periplasmic binding protein-like II"/>
    <property type="match status" value="2"/>
</dbReference>
<evidence type="ECO:0000256" key="1">
    <source>
        <dbReference type="ARBA" id="ARBA00004236"/>
    </source>
</evidence>
<evidence type="ECO:0000256" key="3">
    <source>
        <dbReference type="ARBA" id="ARBA00022475"/>
    </source>
</evidence>
<evidence type="ECO:0000256" key="5">
    <source>
        <dbReference type="SAM" id="MobiDB-lite"/>
    </source>
</evidence>
<evidence type="ECO:0000313" key="8">
    <source>
        <dbReference type="EMBL" id="SDO32679.1"/>
    </source>
</evidence>
<dbReference type="Proteomes" id="UP000198778">
    <property type="component" value="Unassembled WGS sequence"/>
</dbReference>
<dbReference type="Gene3D" id="3.10.105.10">
    <property type="entry name" value="Dipeptide-binding Protein, Domain 3"/>
    <property type="match status" value="1"/>
</dbReference>
<dbReference type="STRING" id="745820.SAMN04488053_11131"/>
<feature type="domain" description="ABC-type glycine betaine transport system substrate-binding" evidence="7">
    <location>
        <begin position="234"/>
        <end position="334"/>
    </location>
</feature>
<keyword evidence="9" id="KW-1185">Reference proteome</keyword>
<dbReference type="GO" id="GO:0043190">
    <property type="term" value="C:ATP-binding cassette (ABC) transporter complex"/>
    <property type="evidence" value="ECO:0007669"/>
    <property type="project" value="InterPro"/>
</dbReference>
<dbReference type="RefSeq" id="WP_090843644.1">
    <property type="nucleotide sequence ID" value="NZ_FNIL01000011.1"/>
</dbReference>
<feature type="compositionally biased region" description="Acidic residues" evidence="5">
    <location>
        <begin position="54"/>
        <end position="75"/>
    </location>
</feature>
<dbReference type="PANTHER" id="PTHR47737:SF1">
    <property type="entry name" value="GLYCINE BETAINE_PROLINE BETAINE TRANSPORT SYSTEM PERMEASE PROTEIN PROW"/>
    <property type="match status" value="1"/>
</dbReference>
<evidence type="ECO:0000259" key="7">
    <source>
        <dbReference type="Pfam" id="PF04069"/>
    </source>
</evidence>
<dbReference type="Gene3D" id="3.40.190.100">
    <property type="entry name" value="Glycine betaine-binding periplasmic protein, domain 2"/>
    <property type="match status" value="1"/>
</dbReference>
<dbReference type="GO" id="GO:0031460">
    <property type="term" value="P:glycine betaine transport"/>
    <property type="evidence" value="ECO:0007669"/>
    <property type="project" value="TreeGrafter"/>
</dbReference>
<dbReference type="OrthoDB" id="9787902at2"/>
<dbReference type="PANTHER" id="PTHR47737">
    <property type="entry name" value="GLYCINE BETAINE/PROLINE BETAINE TRANSPORT SYSTEM PERMEASE PROTEIN PROW"/>
    <property type="match status" value="1"/>
</dbReference>
<evidence type="ECO:0000256" key="6">
    <source>
        <dbReference type="SAM" id="SignalP"/>
    </source>
</evidence>
<name>A0A1H0IMH4_9BACI</name>
<dbReference type="AlphaFoldDB" id="A0A1H0IMH4"/>
<proteinExistence type="predicted"/>
<feature type="signal peptide" evidence="6">
    <location>
        <begin position="1"/>
        <end position="20"/>
    </location>
</feature>
<sequence length="335" mass="36542">MKKMNKFGLAASLSLGLVIAGCGNDTENEDNTNNAADNNNANVTEDNNANEENNAADDAENNNAEDGEAAGGDYGEELDYTITGIDAGAGVMSAAEEAVEVYELGDWTVQASSDAAMTQALADAYENEEPVIVTGWTPHWKFAEFDLKFLDDPENVFGEAEDIHTFVREGLSDDMPEAYEVLNNFQWSEDEMGEIMSAIQEGEDEEEAARAWVDENEDMVSEWTDGVDSVDGEEIELVFVAWDSEIASTNMIALVLEDLGYDVTMNPLEANFMFQAVSEGEADAMVAAWLPGTHEHLLEDYGDSMEDLGANLEGARTGLVVPEYMDIDSIEDLQQ</sequence>
<dbReference type="GO" id="GO:0015871">
    <property type="term" value="P:choline transport"/>
    <property type="evidence" value="ECO:0007669"/>
    <property type="project" value="TreeGrafter"/>
</dbReference>
<dbReference type="PROSITE" id="PS51257">
    <property type="entry name" value="PROKAR_LIPOPROTEIN"/>
    <property type="match status" value="1"/>
</dbReference>
<dbReference type="GO" id="GO:0015226">
    <property type="term" value="F:carnitine transmembrane transporter activity"/>
    <property type="evidence" value="ECO:0007669"/>
    <property type="project" value="TreeGrafter"/>
</dbReference>
<gene>
    <name evidence="8" type="ORF">SAMN04488053_11131</name>
</gene>
<evidence type="ECO:0000256" key="2">
    <source>
        <dbReference type="ARBA" id="ARBA00022448"/>
    </source>
</evidence>
<keyword evidence="6" id="KW-0732">Signal</keyword>
<dbReference type="Pfam" id="PF04069">
    <property type="entry name" value="OpuAC"/>
    <property type="match status" value="2"/>
</dbReference>
<evidence type="ECO:0000313" key="9">
    <source>
        <dbReference type="Proteomes" id="UP000198778"/>
    </source>
</evidence>
<protein>
    <submittedName>
        <fullName evidence="8">Glycine betaine/proline transport system substrate-binding protein</fullName>
    </submittedName>
</protein>
<dbReference type="EMBL" id="FNIL01000011">
    <property type="protein sequence ID" value="SDO32679.1"/>
    <property type="molecule type" value="Genomic_DNA"/>
</dbReference>
<keyword evidence="4" id="KW-0472">Membrane</keyword>
<reference evidence="9" key="1">
    <citation type="submission" date="2016-10" db="EMBL/GenBank/DDBJ databases">
        <authorList>
            <person name="Varghese N."/>
            <person name="Submissions S."/>
        </authorList>
    </citation>
    <scope>NUCLEOTIDE SEQUENCE [LARGE SCALE GENOMIC DNA]</scope>
    <source>
        <strain evidence="9">CGMCC 1.10369</strain>
    </source>
</reference>
<feature type="chain" id="PRO_5038465075" evidence="6">
    <location>
        <begin position="21"/>
        <end position="335"/>
    </location>
</feature>
<feature type="compositionally biased region" description="Low complexity" evidence="5">
    <location>
        <begin position="31"/>
        <end position="53"/>
    </location>
</feature>
<organism evidence="8 9">
    <name type="scientific">Alkalicoccus daliensis</name>
    <dbReference type="NCBI Taxonomy" id="745820"/>
    <lineage>
        <taxon>Bacteria</taxon>
        <taxon>Bacillati</taxon>
        <taxon>Bacillota</taxon>
        <taxon>Bacilli</taxon>
        <taxon>Bacillales</taxon>
        <taxon>Bacillaceae</taxon>
        <taxon>Alkalicoccus</taxon>
    </lineage>
</organism>
<dbReference type="GO" id="GO:0005275">
    <property type="term" value="F:amine transmembrane transporter activity"/>
    <property type="evidence" value="ECO:0007669"/>
    <property type="project" value="TreeGrafter"/>
</dbReference>
<comment type="subcellular location">
    <subcellularLocation>
        <location evidence="1">Cell membrane</location>
    </subcellularLocation>
</comment>
<feature type="domain" description="ABC-type glycine betaine transport system substrate-binding" evidence="7">
    <location>
        <begin position="73"/>
        <end position="215"/>
    </location>
</feature>
<keyword evidence="3" id="KW-1003">Cell membrane</keyword>